<evidence type="ECO:0000256" key="2">
    <source>
        <dbReference type="ARBA" id="ARBA00022801"/>
    </source>
</evidence>
<dbReference type="EC" id="3.1.3.16" evidence="6"/>
<keyword evidence="2 6" id="KW-0378">Hydrolase</keyword>
<dbReference type="Gene3D" id="3.60.21.10">
    <property type="match status" value="1"/>
</dbReference>
<dbReference type="FunFam" id="3.60.21.10:FF:000005">
    <property type="entry name" value="Serine/threonine-protein phosphatase"/>
    <property type="match status" value="1"/>
</dbReference>
<evidence type="ECO:0000256" key="3">
    <source>
        <dbReference type="ARBA" id="ARBA00022912"/>
    </source>
</evidence>
<dbReference type="InterPro" id="IPR001849">
    <property type="entry name" value="PH_domain"/>
</dbReference>
<evidence type="ECO:0000256" key="4">
    <source>
        <dbReference type="ARBA" id="ARBA00023211"/>
    </source>
</evidence>
<keyword evidence="4" id="KW-0464">Manganese</keyword>
<comment type="similarity">
    <text evidence="5">Belongs to the PPP phosphatase family. PP-4 (PP-X) subfamily.</text>
</comment>
<dbReference type="CDD" id="cd07415">
    <property type="entry name" value="MPP_PP2A_PP4_PP6"/>
    <property type="match status" value="1"/>
</dbReference>
<dbReference type="PROSITE" id="PS00125">
    <property type="entry name" value="SER_THR_PHOSPHATASE"/>
    <property type="match status" value="1"/>
</dbReference>
<protein>
    <recommendedName>
        <fullName evidence="6">Serine/threonine-protein phosphatase</fullName>
        <ecNumber evidence="6">3.1.3.16</ecNumber>
    </recommendedName>
</protein>
<keyword evidence="3" id="KW-0904">Protein phosphatase</keyword>
<dbReference type="Pfam" id="PF00149">
    <property type="entry name" value="Metallophos"/>
    <property type="match status" value="1"/>
</dbReference>
<dbReference type="InterPro" id="IPR006186">
    <property type="entry name" value="Ser/Thr-sp_prot-phosphatase"/>
</dbReference>
<evidence type="ECO:0000256" key="6">
    <source>
        <dbReference type="RuleBase" id="RU004273"/>
    </source>
</evidence>
<dbReference type="InterPro" id="IPR029052">
    <property type="entry name" value="Metallo-depent_PP-like"/>
</dbReference>
<dbReference type="PRINTS" id="PR00114">
    <property type="entry name" value="STPHPHTASE"/>
</dbReference>
<dbReference type="PANTHER" id="PTHR45619">
    <property type="entry name" value="SERINE/THREONINE-PROTEIN PHOSPHATASE PP2A-RELATED"/>
    <property type="match status" value="1"/>
</dbReference>
<dbReference type="PhylomeDB" id="A0A0G4IC55"/>
<dbReference type="VEuPathDB" id="CryptoDB:Cvel_13020"/>
<organism evidence="8">
    <name type="scientific">Chromera velia CCMP2878</name>
    <dbReference type="NCBI Taxonomy" id="1169474"/>
    <lineage>
        <taxon>Eukaryota</taxon>
        <taxon>Sar</taxon>
        <taxon>Alveolata</taxon>
        <taxon>Colpodellida</taxon>
        <taxon>Chromeraceae</taxon>
        <taxon>Chromera</taxon>
    </lineage>
</organism>
<dbReference type="GO" id="GO:0004722">
    <property type="term" value="F:protein serine/threonine phosphatase activity"/>
    <property type="evidence" value="ECO:0007669"/>
    <property type="project" value="UniProtKB-EC"/>
</dbReference>
<proteinExistence type="inferred from homology"/>
<comment type="catalytic activity">
    <reaction evidence="6">
        <text>O-phospho-L-threonyl-[protein] + H2O = L-threonyl-[protein] + phosphate</text>
        <dbReference type="Rhea" id="RHEA:47004"/>
        <dbReference type="Rhea" id="RHEA-COMP:11060"/>
        <dbReference type="Rhea" id="RHEA-COMP:11605"/>
        <dbReference type="ChEBI" id="CHEBI:15377"/>
        <dbReference type="ChEBI" id="CHEBI:30013"/>
        <dbReference type="ChEBI" id="CHEBI:43474"/>
        <dbReference type="ChEBI" id="CHEBI:61977"/>
        <dbReference type="EC" id="3.1.3.16"/>
    </reaction>
</comment>
<evidence type="ECO:0000313" key="8">
    <source>
        <dbReference type="EMBL" id="CEM54755.1"/>
    </source>
</evidence>
<name>A0A0G4IC55_9ALVE</name>
<dbReference type="PROSITE" id="PS50003">
    <property type="entry name" value="PH_DOMAIN"/>
    <property type="match status" value="1"/>
</dbReference>
<evidence type="ECO:0000259" key="7">
    <source>
        <dbReference type="PROSITE" id="PS50003"/>
    </source>
</evidence>
<dbReference type="InterPro" id="IPR047129">
    <property type="entry name" value="PPA2-like"/>
</dbReference>
<dbReference type="SUPFAM" id="SSF56300">
    <property type="entry name" value="Metallo-dependent phosphatases"/>
    <property type="match status" value="1"/>
</dbReference>
<accession>A0A0G4IC55</accession>
<dbReference type="AlphaFoldDB" id="A0A0G4IC55"/>
<feature type="domain" description="PH" evidence="7">
    <location>
        <begin position="1"/>
        <end position="22"/>
    </location>
</feature>
<dbReference type="SMART" id="SM00156">
    <property type="entry name" value="PP2Ac"/>
    <property type="match status" value="1"/>
</dbReference>
<gene>
    <name evidence="8" type="ORF">Cvel_13020</name>
</gene>
<sequence>MAADSCESELDRWIEGLRKPAPEYLTERDLKRVCESVKTILIEENNVQHVSSPVVICGDIHGQYFDLLELFHIGGQVPKSKYVFMGDFVDRGFNSVETLQLLLVLKLRWPEHITLLRGNHESRQITQVYGFYDECVRKYGNMNPWKYCTDVFDYLTIAALVDGQVLCLHGGLSPDVKFIDQMRLIMRVQEIPHEGPFGDIVWSDPDDVLTWAINPRGAGWLFGANVCKEFCHLNDLSLIARAHQLVQEGYQYKFEHRLVTVWSAPNYCYRCGNVAAIMNVMDSERRTFEVFKEVESTNQKPATLAVPYFL</sequence>
<dbReference type="InterPro" id="IPR004843">
    <property type="entry name" value="Calcineurin-like_PHP"/>
</dbReference>
<evidence type="ECO:0000256" key="1">
    <source>
        <dbReference type="ARBA" id="ARBA00022723"/>
    </source>
</evidence>
<reference evidence="8" key="1">
    <citation type="submission" date="2014-11" db="EMBL/GenBank/DDBJ databases">
        <authorList>
            <person name="Otto D Thomas"/>
            <person name="Naeem Raeece"/>
        </authorList>
    </citation>
    <scope>NUCLEOTIDE SEQUENCE</scope>
</reference>
<dbReference type="EMBL" id="CDMZ01005814">
    <property type="protein sequence ID" value="CEM54755.1"/>
    <property type="molecule type" value="Genomic_DNA"/>
</dbReference>
<dbReference type="GO" id="GO:0046872">
    <property type="term" value="F:metal ion binding"/>
    <property type="evidence" value="ECO:0007669"/>
    <property type="project" value="UniProtKB-KW"/>
</dbReference>
<evidence type="ECO:0000256" key="5">
    <source>
        <dbReference type="ARBA" id="ARBA00038328"/>
    </source>
</evidence>
<keyword evidence="1" id="KW-0479">Metal-binding</keyword>